<dbReference type="AlphaFoldDB" id="A0A0F5PJN5"/>
<proteinExistence type="predicted"/>
<reference evidence="1 2" key="1">
    <citation type="submission" date="2008-07" db="EMBL/GenBank/DDBJ databases">
        <authorList>
            <person name="Gonzalez J."/>
            <person name="Sokolova T."/>
            <person name="Ferriera S."/>
            <person name="Johnson J."/>
            <person name="Kravitz S."/>
            <person name="Beeson K."/>
            <person name="Sutton G."/>
            <person name="Rogers Y.-H."/>
            <person name="Friedman R."/>
            <person name="Frazier M."/>
            <person name="Venter J.C."/>
        </authorList>
    </citation>
    <scope>NUCLEOTIDE SEQUENCE [LARGE SCALE GENOMIC DNA]</scope>
    <source>
        <strain evidence="1 2">DSM 12653</strain>
    </source>
</reference>
<evidence type="ECO:0000313" key="2">
    <source>
        <dbReference type="Proteomes" id="UP000010146"/>
    </source>
</evidence>
<dbReference type="Proteomes" id="UP000010146">
    <property type="component" value="Unassembled WGS sequence"/>
</dbReference>
<organism evidence="1 2">
    <name type="scientific">Caldanaerobacter subterraneus subsp. pacificus DSM 12653</name>
    <dbReference type="NCBI Taxonomy" id="391606"/>
    <lineage>
        <taxon>Bacteria</taxon>
        <taxon>Bacillati</taxon>
        <taxon>Bacillota</taxon>
        <taxon>Clostridia</taxon>
        <taxon>Thermoanaerobacterales</taxon>
        <taxon>Thermoanaerobacteraceae</taxon>
        <taxon>Caldanaerobacter</taxon>
    </lineage>
</organism>
<sequence length="265" mass="30280">MRKILALAIVIALAVAGYQVYKDDNKRMALEEKVKGVLYSIGDSVYVNDNTGMSSSEKVRMDLQPYADKFVEEYPYKNLELILQDGVKINILLKRALITEVIQDNPVNKKGDLVLYVQQQNIVIPKSAVNVSVLDKYSNETCNFDDIFLVDNKIKLKNRNFPKNGNSFNDYLVTAGTRGILTVILSDELAKYVSTNSPIYLHVVNSPLLPYSAYSDNYIKVSTDKIFGNKAVYVKSYFQYKDGKFYETKRESNIREYVEWAKKNL</sequence>
<dbReference type="RefSeq" id="WP_043883790.1">
    <property type="nucleotide sequence ID" value="NZ_ABXP02000115.1"/>
</dbReference>
<evidence type="ECO:0000313" key="1">
    <source>
        <dbReference type="EMBL" id="KKC28830.1"/>
    </source>
</evidence>
<name>A0A0F5PJN5_9THEO</name>
<accession>A0A0F5PJN5</accession>
<comment type="caution">
    <text evidence="1">The sequence shown here is derived from an EMBL/GenBank/DDBJ whole genome shotgun (WGS) entry which is preliminary data.</text>
</comment>
<dbReference type="EMBL" id="ABXP02000115">
    <property type="protein sequence ID" value="KKC28830.1"/>
    <property type="molecule type" value="Genomic_DNA"/>
</dbReference>
<protein>
    <submittedName>
        <fullName evidence="1">Uncharacterized protein</fullName>
    </submittedName>
</protein>
<reference evidence="1 2" key="2">
    <citation type="journal article" date="2015" name="BMC Genomics">
        <title>Analysis of three genomes within the thermophilic bacterial species Caldanaerobacter subterraneus with a focus on carbon monoxide dehydrogenase evolution and hydrolase diversity.</title>
        <authorList>
            <person name="Sant'Anna F.H."/>
            <person name="Lebedinsky A.V."/>
            <person name="Sokolova T.G."/>
            <person name="Robb F.T."/>
            <person name="Gonzalez J.M."/>
        </authorList>
    </citation>
    <scope>NUCLEOTIDE SEQUENCE [LARGE SCALE GENOMIC DNA]</scope>
    <source>
        <strain evidence="1 2">DSM 12653</strain>
    </source>
</reference>
<reference evidence="2" key="3">
    <citation type="submission" date="2015-02" db="EMBL/GenBank/DDBJ databases">
        <title>Genome analysis of three genomes within the thermophilic hydrogenogenic bacterial species Caldanaerobacter subterraneus.</title>
        <authorList>
            <person name="Sant'Anna F.H."/>
            <person name="Lebedinsky A."/>
            <person name="Sokolova T."/>
            <person name="Robb F.T."/>
            <person name="Gonzalez J.M."/>
        </authorList>
    </citation>
    <scope>NUCLEOTIDE SEQUENCE [LARGE SCALE GENOMIC DNA]</scope>
    <source>
        <strain evidence="2">DSM 12653</strain>
    </source>
</reference>
<gene>
    <name evidence="1" type="ORF">CDSM653_02216</name>
</gene>